<keyword evidence="9" id="KW-1185">Reference proteome</keyword>
<dbReference type="GO" id="GO:0009425">
    <property type="term" value="C:bacterial-type flagellum basal body"/>
    <property type="evidence" value="ECO:0007669"/>
    <property type="project" value="UniProtKB-SubCell"/>
</dbReference>
<dbReference type="InterPro" id="IPR020013">
    <property type="entry name" value="Flagellar_FlgE/F/G"/>
</dbReference>
<dbReference type="InterPro" id="IPR053967">
    <property type="entry name" value="LlgE_F_G-like_D1"/>
</dbReference>
<protein>
    <submittedName>
        <fullName evidence="8">Flagellar basal-body rod protein FlgF</fullName>
    </submittedName>
</protein>
<name>A0A840I649_9PROT</name>
<dbReference type="PANTHER" id="PTHR30435:SF19">
    <property type="entry name" value="FLAGELLAR BASAL-BODY ROD PROTEIN FLGG"/>
    <property type="match status" value="1"/>
</dbReference>
<dbReference type="Pfam" id="PF22692">
    <property type="entry name" value="LlgE_F_G_D1"/>
    <property type="match status" value="1"/>
</dbReference>
<dbReference type="InterPro" id="IPR010930">
    <property type="entry name" value="Flg_bb/hook_C_dom"/>
</dbReference>
<reference evidence="8 9" key="1">
    <citation type="submission" date="2020-08" db="EMBL/GenBank/DDBJ databases">
        <title>Genomic Encyclopedia of Type Strains, Phase IV (KMG-IV): sequencing the most valuable type-strain genomes for metagenomic binning, comparative biology and taxonomic classification.</title>
        <authorList>
            <person name="Goeker M."/>
        </authorList>
    </citation>
    <scope>NUCLEOTIDE SEQUENCE [LARGE SCALE GENOMIC DNA]</scope>
    <source>
        <strain evidence="8 9">DSM 102850</strain>
    </source>
</reference>
<evidence type="ECO:0000256" key="4">
    <source>
        <dbReference type="RuleBase" id="RU362116"/>
    </source>
</evidence>
<dbReference type="PANTHER" id="PTHR30435">
    <property type="entry name" value="FLAGELLAR PROTEIN"/>
    <property type="match status" value="1"/>
</dbReference>
<dbReference type="InterPro" id="IPR019776">
    <property type="entry name" value="Flagellar_basal_body_rod_CS"/>
</dbReference>
<dbReference type="Pfam" id="PF00460">
    <property type="entry name" value="Flg_bb_rod"/>
    <property type="match status" value="1"/>
</dbReference>
<gene>
    <name evidence="8" type="ORF">GGQ59_002857</name>
</gene>
<dbReference type="EMBL" id="JACHOB010000008">
    <property type="protein sequence ID" value="MBB4660307.1"/>
    <property type="molecule type" value="Genomic_DNA"/>
</dbReference>
<proteinExistence type="inferred from homology"/>
<dbReference type="SUPFAM" id="SSF117143">
    <property type="entry name" value="Flagellar hook protein flgE"/>
    <property type="match status" value="1"/>
</dbReference>
<evidence type="ECO:0000256" key="3">
    <source>
        <dbReference type="ARBA" id="ARBA00023143"/>
    </source>
</evidence>
<dbReference type="AlphaFoldDB" id="A0A840I649"/>
<keyword evidence="8" id="KW-0969">Cilium</keyword>
<evidence type="ECO:0000259" key="7">
    <source>
        <dbReference type="Pfam" id="PF22692"/>
    </source>
</evidence>
<dbReference type="InterPro" id="IPR037925">
    <property type="entry name" value="FlgE/F/G-like"/>
</dbReference>
<comment type="subcellular location">
    <subcellularLocation>
        <location evidence="1 4">Bacterial flagellum basal body</location>
    </subcellularLocation>
</comment>
<evidence type="ECO:0000256" key="2">
    <source>
        <dbReference type="ARBA" id="ARBA00009677"/>
    </source>
</evidence>
<evidence type="ECO:0000259" key="5">
    <source>
        <dbReference type="Pfam" id="PF00460"/>
    </source>
</evidence>
<feature type="domain" description="Flagellar hook protein FlgE/F/G-like D1" evidence="7">
    <location>
        <begin position="80"/>
        <end position="145"/>
    </location>
</feature>
<sequence>MSDAITAGLSRQTGLLKELRILASNVANASTEGYKREASVFTEYVSRRDEGSLSLGSLRGRYAVMEDGALRKTGGTYDLALSGRGFFAVQRGDDVLLTRAGRFQTNAEGLLVTPQGHPVLGEGGGVIEVPPESREVVVSPDGTVSIDGLATARLGVFDAPGGSLMRAGDTLWQPTEAYTFVDEAVLHQGFLEQSNVNPVMEIARLTEAQRLFEAGTDLADAEHRRLESLIRTLSEL</sequence>
<dbReference type="InterPro" id="IPR001444">
    <property type="entry name" value="Flag_bb_rod_N"/>
</dbReference>
<keyword evidence="8" id="KW-0966">Cell projection</keyword>
<evidence type="ECO:0000259" key="6">
    <source>
        <dbReference type="Pfam" id="PF06429"/>
    </source>
</evidence>
<comment type="similarity">
    <text evidence="2 4">Belongs to the flagella basal body rod proteins family.</text>
</comment>
<feature type="domain" description="Flagellar basal body rod protein N-terminal" evidence="5">
    <location>
        <begin position="8"/>
        <end position="35"/>
    </location>
</feature>
<dbReference type="NCBIfam" id="TIGR03506">
    <property type="entry name" value="FlgEFG_subfam"/>
    <property type="match status" value="1"/>
</dbReference>
<dbReference type="RefSeq" id="WP_183819733.1">
    <property type="nucleotide sequence ID" value="NZ_JACHOB010000008.1"/>
</dbReference>
<dbReference type="GO" id="GO:0071978">
    <property type="term" value="P:bacterial-type flagellum-dependent swarming motility"/>
    <property type="evidence" value="ECO:0007669"/>
    <property type="project" value="TreeGrafter"/>
</dbReference>
<dbReference type="PROSITE" id="PS00588">
    <property type="entry name" value="FLAGELLA_BB_ROD"/>
    <property type="match status" value="1"/>
</dbReference>
<keyword evidence="3 4" id="KW-0975">Bacterial flagellum</keyword>
<dbReference type="Proteomes" id="UP000563524">
    <property type="component" value="Unassembled WGS sequence"/>
</dbReference>
<organism evidence="8 9">
    <name type="scientific">Parvularcula dongshanensis</name>
    <dbReference type="NCBI Taxonomy" id="1173995"/>
    <lineage>
        <taxon>Bacteria</taxon>
        <taxon>Pseudomonadati</taxon>
        <taxon>Pseudomonadota</taxon>
        <taxon>Alphaproteobacteria</taxon>
        <taxon>Parvularculales</taxon>
        <taxon>Parvularculaceae</taxon>
        <taxon>Parvularcula</taxon>
    </lineage>
</organism>
<evidence type="ECO:0000313" key="9">
    <source>
        <dbReference type="Proteomes" id="UP000563524"/>
    </source>
</evidence>
<keyword evidence="8" id="KW-0282">Flagellum</keyword>
<feature type="domain" description="Flagellar basal-body/hook protein C-terminal" evidence="6">
    <location>
        <begin position="188"/>
        <end position="231"/>
    </location>
</feature>
<comment type="caution">
    <text evidence="8">The sequence shown here is derived from an EMBL/GenBank/DDBJ whole genome shotgun (WGS) entry which is preliminary data.</text>
</comment>
<evidence type="ECO:0000313" key="8">
    <source>
        <dbReference type="EMBL" id="MBB4660307.1"/>
    </source>
</evidence>
<evidence type="ECO:0000256" key="1">
    <source>
        <dbReference type="ARBA" id="ARBA00004117"/>
    </source>
</evidence>
<dbReference type="Pfam" id="PF06429">
    <property type="entry name" value="Flg_bbr_C"/>
    <property type="match status" value="1"/>
</dbReference>
<accession>A0A840I649</accession>